<organism evidence="1 2">
    <name type="scientific">Terricaulis silvestris</name>
    <dbReference type="NCBI Taxonomy" id="2686094"/>
    <lineage>
        <taxon>Bacteria</taxon>
        <taxon>Pseudomonadati</taxon>
        <taxon>Pseudomonadota</taxon>
        <taxon>Alphaproteobacteria</taxon>
        <taxon>Caulobacterales</taxon>
        <taxon>Caulobacteraceae</taxon>
        <taxon>Terricaulis</taxon>
    </lineage>
</organism>
<evidence type="ECO:0000313" key="1">
    <source>
        <dbReference type="EMBL" id="QGZ94096.1"/>
    </source>
</evidence>
<accession>A0A6I6MLK9</accession>
<dbReference type="KEGG" id="tsv:DSM104635_00912"/>
<name>A0A6I6MLK9_9CAUL</name>
<dbReference type="Proteomes" id="UP000431269">
    <property type="component" value="Chromosome"/>
</dbReference>
<sequence>MALTDAQREAIYRLARREQNYVRFFRYLSELKLNMRQSSVAVVEDHSGLNHKNSLDLMRQIAETGVAEMHSGGGEPSYLMWRDDVDIREVGKSADKPLR</sequence>
<gene>
    <name evidence="1" type="ORF">DSM104635_00912</name>
</gene>
<evidence type="ECO:0000313" key="2">
    <source>
        <dbReference type="Proteomes" id="UP000431269"/>
    </source>
</evidence>
<keyword evidence="2" id="KW-1185">Reference proteome</keyword>
<dbReference type="RefSeq" id="WP_158765058.1">
    <property type="nucleotide sequence ID" value="NZ_CP047045.1"/>
</dbReference>
<proteinExistence type="predicted"/>
<dbReference type="AlphaFoldDB" id="A0A6I6MLK9"/>
<dbReference type="EMBL" id="CP047045">
    <property type="protein sequence ID" value="QGZ94096.1"/>
    <property type="molecule type" value="Genomic_DNA"/>
</dbReference>
<reference evidence="2" key="1">
    <citation type="submission" date="2019-12" db="EMBL/GenBank/DDBJ databases">
        <title>Complete genome of Terracaulis silvestris 0127_4.</title>
        <authorList>
            <person name="Vieira S."/>
            <person name="Riedel T."/>
            <person name="Sproer C."/>
            <person name="Pascual J."/>
            <person name="Boedeker C."/>
            <person name="Overmann J."/>
        </authorList>
    </citation>
    <scope>NUCLEOTIDE SEQUENCE [LARGE SCALE GENOMIC DNA]</scope>
    <source>
        <strain evidence="2">0127_4</strain>
    </source>
</reference>
<protein>
    <submittedName>
        <fullName evidence="1">Uncharacterized protein</fullName>
    </submittedName>
</protein>